<keyword evidence="5" id="KW-1185">Reference proteome</keyword>
<evidence type="ECO:0000259" key="3">
    <source>
        <dbReference type="PROSITE" id="PS50887"/>
    </source>
</evidence>
<feature type="domain" description="GGDEF" evidence="3">
    <location>
        <begin position="238"/>
        <end position="369"/>
    </location>
</feature>
<dbReference type="Pfam" id="PF00563">
    <property type="entry name" value="EAL"/>
    <property type="match status" value="1"/>
</dbReference>
<dbReference type="SUPFAM" id="SSF141868">
    <property type="entry name" value="EAL domain-like"/>
    <property type="match status" value="1"/>
</dbReference>
<evidence type="ECO:0000259" key="2">
    <source>
        <dbReference type="PROSITE" id="PS50883"/>
    </source>
</evidence>
<organism evidence="4 5">
    <name type="scientific">Ferrimonas gelatinilytica</name>
    <dbReference type="NCBI Taxonomy" id="1255257"/>
    <lineage>
        <taxon>Bacteria</taxon>
        <taxon>Pseudomonadati</taxon>
        <taxon>Pseudomonadota</taxon>
        <taxon>Gammaproteobacteria</taxon>
        <taxon>Alteromonadales</taxon>
        <taxon>Ferrimonadaceae</taxon>
        <taxon>Ferrimonas</taxon>
    </lineage>
</organism>
<reference evidence="5" key="1">
    <citation type="journal article" date="2019" name="Int. J. Syst. Evol. Microbiol.">
        <title>The Global Catalogue of Microorganisms (GCM) 10K type strain sequencing project: providing services to taxonomists for standard genome sequencing and annotation.</title>
        <authorList>
            <consortium name="The Broad Institute Genomics Platform"/>
            <consortium name="The Broad Institute Genome Sequencing Center for Infectious Disease"/>
            <person name="Wu L."/>
            <person name="Ma J."/>
        </authorList>
    </citation>
    <scope>NUCLEOTIDE SEQUENCE [LARGE SCALE GENOMIC DNA]</scope>
    <source>
        <strain evidence="5">JCM 18720</strain>
    </source>
</reference>
<sequence>MFGIRFGSLALLLTGLCSIALLMSMDLLLTQQRVNADRDALASLLSREAVTITELTEMFPVQYYRIESPNSEIIEQHGIFRVNQHWLGAVLPAEKFQISVALPGRQIEMGLDLDHYLAQSDIIRYGLLGTLVILFFLSLWLSLAADRRIWRQRNLLIFAIERLPSLTLPNALNATRGPFKPLAKAIIETREQLKLQSVEDRQAKEEHEQRARIDPITQLANRAAFNQDMENGLKGGVAHGQLVMLRSCALEEINQRMGKQAGDIYLATIAANLQRLANDQKHASLYRYSSSDFLLRLPDVKPEELVPLLEPIGKQLKEIAEREGVTSAGYIGTVPYTVNSRLSQLLIQLDTGVSVAQSQAPNSFFCMTEATMSLNLDRDRWERVIDDVLENGRVEFTYQPVFETHSKSVIYDELFVRFHNEQGQPLPTETLFAAAASYGKTVDLDKLIFNMLTREINRDDDPARCFGVNLANRSLNEPSFLLWLEQRLRNSPNLKGRLILEVSEHAIETGPESMRRWIGTLHKLGVRIAIEHFGQGLTSFRSLHALRPDFVKLTSHFTKGIDNNSNNRFFIKMLIDIAVRLEIKVIATHVEKTEEKTTLEALRLDGLQGHLLAATKPLTEETA</sequence>
<dbReference type="PROSITE" id="PS50883">
    <property type="entry name" value="EAL"/>
    <property type="match status" value="1"/>
</dbReference>
<dbReference type="SUPFAM" id="SSF55073">
    <property type="entry name" value="Nucleotide cyclase"/>
    <property type="match status" value="1"/>
</dbReference>
<comment type="caution">
    <text evidence="4">The sequence shown here is derived from an EMBL/GenBank/DDBJ whole genome shotgun (WGS) entry which is preliminary data.</text>
</comment>
<dbReference type="InterPro" id="IPR029787">
    <property type="entry name" value="Nucleotide_cyclase"/>
</dbReference>
<dbReference type="PANTHER" id="PTHR33121:SF79">
    <property type="entry name" value="CYCLIC DI-GMP PHOSPHODIESTERASE PDED-RELATED"/>
    <property type="match status" value="1"/>
</dbReference>
<dbReference type="Gene3D" id="3.20.20.450">
    <property type="entry name" value="EAL domain"/>
    <property type="match status" value="1"/>
</dbReference>
<proteinExistence type="predicted"/>
<accession>A0ABP9RWX8</accession>
<dbReference type="CDD" id="cd01948">
    <property type="entry name" value="EAL"/>
    <property type="match status" value="1"/>
</dbReference>
<dbReference type="SMART" id="SM00052">
    <property type="entry name" value="EAL"/>
    <property type="match status" value="1"/>
</dbReference>
<dbReference type="Proteomes" id="UP001501600">
    <property type="component" value="Unassembled WGS sequence"/>
</dbReference>
<dbReference type="InterPro" id="IPR050706">
    <property type="entry name" value="Cyclic-di-GMP_PDE-like"/>
</dbReference>
<dbReference type="RefSeq" id="WP_345315841.1">
    <property type="nucleotide sequence ID" value="NZ_BAABLF010000005.1"/>
</dbReference>
<dbReference type="InterPro" id="IPR043128">
    <property type="entry name" value="Rev_trsase/Diguanyl_cyclase"/>
</dbReference>
<feature type="transmembrane region" description="Helical" evidence="1">
    <location>
        <begin position="122"/>
        <end position="143"/>
    </location>
</feature>
<evidence type="ECO:0000313" key="5">
    <source>
        <dbReference type="Proteomes" id="UP001501600"/>
    </source>
</evidence>
<gene>
    <name evidence="4" type="ORF">GCM10025772_08930</name>
</gene>
<dbReference type="Pfam" id="PF00990">
    <property type="entry name" value="GGDEF"/>
    <property type="match status" value="1"/>
</dbReference>
<keyword evidence="1" id="KW-1133">Transmembrane helix</keyword>
<dbReference type="EMBL" id="BAABLF010000005">
    <property type="protein sequence ID" value="GAA5188593.1"/>
    <property type="molecule type" value="Genomic_DNA"/>
</dbReference>
<dbReference type="SMART" id="SM00267">
    <property type="entry name" value="GGDEF"/>
    <property type="match status" value="1"/>
</dbReference>
<dbReference type="Gene3D" id="3.30.70.270">
    <property type="match status" value="1"/>
</dbReference>
<feature type="domain" description="EAL" evidence="2">
    <location>
        <begin position="378"/>
        <end position="623"/>
    </location>
</feature>
<keyword evidence="1" id="KW-0472">Membrane</keyword>
<dbReference type="InterPro" id="IPR035919">
    <property type="entry name" value="EAL_sf"/>
</dbReference>
<dbReference type="InterPro" id="IPR000160">
    <property type="entry name" value="GGDEF_dom"/>
</dbReference>
<evidence type="ECO:0000256" key="1">
    <source>
        <dbReference type="SAM" id="Phobius"/>
    </source>
</evidence>
<evidence type="ECO:0000313" key="4">
    <source>
        <dbReference type="EMBL" id="GAA5188593.1"/>
    </source>
</evidence>
<dbReference type="InterPro" id="IPR001633">
    <property type="entry name" value="EAL_dom"/>
</dbReference>
<dbReference type="PROSITE" id="PS50887">
    <property type="entry name" value="GGDEF"/>
    <property type="match status" value="1"/>
</dbReference>
<name>A0ABP9RWX8_9GAMM</name>
<protein>
    <submittedName>
        <fullName evidence="4">Uncharacterized protein</fullName>
    </submittedName>
</protein>
<dbReference type="PANTHER" id="PTHR33121">
    <property type="entry name" value="CYCLIC DI-GMP PHOSPHODIESTERASE PDEF"/>
    <property type="match status" value="1"/>
</dbReference>
<keyword evidence="1" id="KW-0812">Transmembrane</keyword>